<dbReference type="PANTHER" id="PTHR43677:SF4">
    <property type="entry name" value="QUINONE OXIDOREDUCTASE-LIKE PROTEIN 2"/>
    <property type="match status" value="1"/>
</dbReference>
<dbReference type="InterPro" id="IPR051397">
    <property type="entry name" value="Zn-ADH-like_protein"/>
</dbReference>
<proteinExistence type="predicted"/>
<name>A0A1I2EUT0_9ACTN</name>
<dbReference type="RefSeq" id="WP_075026961.1">
    <property type="nucleotide sequence ID" value="NZ_FONR01000003.1"/>
</dbReference>
<sequence>MRAVQVKEFGGPEVLVAVELPDPVPGPGEVVIDVAYVDTIFVETQVRAGWGREWFQVAPPYVPGGGVSGVVGAVGAGVPGEWLGRRVTSYVTGSYAERAVAAVSALTVVPDGLDLRSAAALVHDGVTANGLLDLTAVGPGDRVLILGASGGMGTLLVQLAHERDARVVAVARGDAKLALVRDLGADDVVDATRDDWVSAARKALVGAVEGADVVLDGVGGDLGAAALPLTVDGGRFSAHGAPSGGFSPLDTEEATRRGIELFGIADVQFSPTDLRRFTSDAHAKAAAGRLRPVIGAVFPLERAAQAHAAIEGRGLVGKVVLEVV</sequence>
<evidence type="ECO:0000313" key="2">
    <source>
        <dbReference type="EMBL" id="SFE96206.1"/>
    </source>
</evidence>
<dbReference type="InterPro" id="IPR013154">
    <property type="entry name" value="ADH-like_N"/>
</dbReference>
<dbReference type="CDD" id="cd08244">
    <property type="entry name" value="MDR_enoyl_red"/>
    <property type="match status" value="1"/>
</dbReference>
<evidence type="ECO:0000259" key="1">
    <source>
        <dbReference type="SMART" id="SM00829"/>
    </source>
</evidence>
<dbReference type="SMART" id="SM00829">
    <property type="entry name" value="PKS_ER"/>
    <property type="match status" value="1"/>
</dbReference>
<dbReference type="OrthoDB" id="5195079at2"/>
<dbReference type="EMBL" id="FONR01000003">
    <property type="protein sequence ID" value="SFE96206.1"/>
    <property type="molecule type" value="Genomic_DNA"/>
</dbReference>
<dbReference type="Proteomes" id="UP000181942">
    <property type="component" value="Unassembled WGS sequence"/>
</dbReference>
<dbReference type="GO" id="GO:0016491">
    <property type="term" value="F:oxidoreductase activity"/>
    <property type="evidence" value="ECO:0007669"/>
    <property type="project" value="InterPro"/>
</dbReference>
<dbReference type="Pfam" id="PF08240">
    <property type="entry name" value="ADH_N"/>
    <property type="match status" value="1"/>
</dbReference>
<dbReference type="SUPFAM" id="SSF51735">
    <property type="entry name" value="NAD(P)-binding Rossmann-fold domains"/>
    <property type="match status" value="1"/>
</dbReference>
<dbReference type="PANTHER" id="PTHR43677">
    <property type="entry name" value="SHORT-CHAIN DEHYDROGENASE/REDUCTASE"/>
    <property type="match status" value="1"/>
</dbReference>
<protein>
    <submittedName>
        <fullName evidence="2">NADPH2:quinone reductase</fullName>
    </submittedName>
</protein>
<dbReference type="AlphaFoldDB" id="A0A1I2EUT0"/>
<gene>
    <name evidence="2" type="ORF">SAMN02787118_10382</name>
</gene>
<dbReference type="InterPro" id="IPR011032">
    <property type="entry name" value="GroES-like_sf"/>
</dbReference>
<dbReference type="Gene3D" id="3.40.50.720">
    <property type="entry name" value="NAD(P)-binding Rossmann-like Domain"/>
    <property type="match status" value="1"/>
</dbReference>
<dbReference type="Gene3D" id="3.90.180.10">
    <property type="entry name" value="Medium-chain alcohol dehydrogenases, catalytic domain"/>
    <property type="match status" value="1"/>
</dbReference>
<feature type="domain" description="Enoyl reductase (ER)" evidence="1">
    <location>
        <begin position="10"/>
        <end position="321"/>
    </location>
</feature>
<dbReference type="Pfam" id="PF13602">
    <property type="entry name" value="ADH_zinc_N_2"/>
    <property type="match status" value="1"/>
</dbReference>
<organism evidence="2 3">
    <name type="scientific">Streptomyces mirabilis</name>
    <dbReference type="NCBI Taxonomy" id="68239"/>
    <lineage>
        <taxon>Bacteria</taxon>
        <taxon>Bacillati</taxon>
        <taxon>Actinomycetota</taxon>
        <taxon>Actinomycetes</taxon>
        <taxon>Kitasatosporales</taxon>
        <taxon>Streptomycetaceae</taxon>
        <taxon>Streptomyces</taxon>
    </lineage>
</organism>
<accession>A0A1I2EUT0</accession>
<dbReference type="SUPFAM" id="SSF50129">
    <property type="entry name" value="GroES-like"/>
    <property type="match status" value="1"/>
</dbReference>
<dbReference type="InterPro" id="IPR020843">
    <property type="entry name" value="ER"/>
</dbReference>
<evidence type="ECO:0000313" key="3">
    <source>
        <dbReference type="Proteomes" id="UP000181942"/>
    </source>
</evidence>
<dbReference type="InterPro" id="IPR036291">
    <property type="entry name" value="NAD(P)-bd_dom_sf"/>
</dbReference>
<reference evidence="2 3" key="1">
    <citation type="submission" date="2016-10" db="EMBL/GenBank/DDBJ databases">
        <authorList>
            <person name="de Groot N.N."/>
        </authorList>
    </citation>
    <scope>NUCLEOTIDE SEQUENCE [LARGE SCALE GENOMIC DNA]</scope>
    <source>
        <strain evidence="2 3">OK461</strain>
    </source>
</reference>